<keyword evidence="1" id="KW-0472">Membrane</keyword>
<evidence type="ECO:0000256" key="1">
    <source>
        <dbReference type="SAM" id="Phobius"/>
    </source>
</evidence>
<sequence length="243" mass="27550">MAANARMSKLSGSKAEQYIFNWKVFTGWDYTIGNQETASNTVMAVVIKLRESVADCRVSASTQFRCLQFSLRVIANLVICAMLAFSIYCISFAVQKSQTAVEQEGNLFTKNQVPSVVATITHVFPMIFDLIGRLENYHPRTALRAHLTRFTLLIQTSRFKPNFLISKASYNNNTSCIYNTTKYKIPRPPPFASKTFENRSQLLRFIEQSTQRFDGKKTTQIVPTTPLTASINLSISSYAYIEY</sequence>
<organism evidence="2 3">
    <name type="scientific">Heterorhabditis bacteriophora</name>
    <name type="common">Entomopathogenic nematode worm</name>
    <dbReference type="NCBI Taxonomy" id="37862"/>
    <lineage>
        <taxon>Eukaryota</taxon>
        <taxon>Metazoa</taxon>
        <taxon>Ecdysozoa</taxon>
        <taxon>Nematoda</taxon>
        <taxon>Chromadorea</taxon>
        <taxon>Rhabditida</taxon>
        <taxon>Rhabditina</taxon>
        <taxon>Rhabditomorpha</taxon>
        <taxon>Strongyloidea</taxon>
        <taxon>Heterorhabditidae</taxon>
        <taxon>Heterorhabditis</taxon>
    </lineage>
</organism>
<name>A0A1I7W9I7_HETBA</name>
<dbReference type="GO" id="GO:0008381">
    <property type="term" value="F:mechanosensitive monoatomic ion channel activity"/>
    <property type="evidence" value="ECO:0007669"/>
    <property type="project" value="TreeGrafter"/>
</dbReference>
<dbReference type="PANTHER" id="PTHR23302">
    <property type="entry name" value="TRANSMEMBRANE CHANNEL-RELATED"/>
    <property type="match status" value="1"/>
</dbReference>
<evidence type="ECO:0000313" key="2">
    <source>
        <dbReference type="Proteomes" id="UP000095283"/>
    </source>
</evidence>
<dbReference type="GO" id="GO:0005886">
    <property type="term" value="C:plasma membrane"/>
    <property type="evidence" value="ECO:0007669"/>
    <property type="project" value="InterPro"/>
</dbReference>
<reference evidence="3" key="1">
    <citation type="submission" date="2016-11" db="UniProtKB">
        <authorList>
            <consortium name="WormBaseParasite"/>
        </authorList>
    </citation>
    <scope>IDENTIFICATION</scope>
</reference>
<protein>
    <submittedName>
        <fullName evidence="3">Uncharacterized protein</fullName>
    </submittedName>
</protein>
<dbReference type="InterPro" id="IPR038900">
    <property type="entry name" value="TMC"/>
</dbReference>
<proteinExistence type="predicted"/>
<dbReference type="Proteomes" id="UP000095283">
    <property type="component" value="Unplaced"/>
</dbReference>
<feature type="transmembrane region" description="Helical" evidence="1">
    <location>
        <begin position="113"/>
        <end position="131"/>
    </location>
</feature>
<keyword evidence="2" id="KW-1185">Reference proteome</keyword>
<dbReference type="PANTHER" id="PTHR23302:SF40">
    <property type="entry name" value="TRANSMEMBRANE CHANNEL-LIKE PROTEIN"/>
    <property type="match status" value="1"/>
</dbReference>
<accession>A0A1I7W9I7</accession>
<keyword evidence="1" id="KW-1133">Transmembrane helix</keyword>
<evidence type="ECO:0000313" key="3">
    <source>
        <dbReference type="WBParaSite" id="Hba_01308"/>
    </source>
</evidence>
<keyword evidence="1" id="KW-0812">Transmembrane</keyword>
<feature type="transmembrane region" description="Helical" evidence="1">
    <location>
        <begin position="73"/>
        <end position="93"/>
    </location>
</feature>
<dbReference type="WBParaSite" id="Hba_01308">
    <property type="protein sequence ID" value="Hba_01308"/>
    <property type="gene ID" value="Hba_01308"/>
</dbReference>
<dbReference type="AlphaFoldDB" id="A0A1I7W9I7"/>